<dbReference type="GO" id="GO:0000155">
    <property type="term" value="F:phosphorelay sensor kinase activity"/>
    <property type="evidence" value="ECO:0007669"/>
    <property type="project" value="InterPro"/>
</dbReference>
<keyword evidence="9 17" id="KW-0418">Kinase</keyword>
<dbReference type="SMART" id="SM00304">
    <property type="entry name" value="HAMP"/>
    <property type="match status" value="1"/>
</dbReference>
<dbReference type="SMART" id="SM00388">
    <property type="entry name" value="HisKA"/>
    <property type="match status" value="1"/>
</dbReference>
<evidence type="ECO:0000313" key="18">
    <source>
        <dbReference type="Proteomes" id="UP000324611"/>
    </source>
</evidence>
<dbReference type="AlphaFoldDB" id="A0A5B2W4C7"/>
<evidence type="ECO:0000259" key="15">
    <source>
        <dbReference type="PROSITE" id="PS50109"/>
    </source>
</evidence>
<keyword evidence="13 14" id="KW-0472">Membrane</keyword>
<dbReference type="InterPro" id="IPR003594">
    <property type="entry name" value="HATPase_dom"/>
</dbReference>
<dbReference type="GO" id="GO:0005524">
    <property type="term" value="F:ATP binding"/>
    <property type="evidence" value="ECO:0007669"/>
    <property type="project" value="UniProtKB-KW"/>
</dbReference>
<feature type="domain" description="Histidine kinase" evidence="15">
    <location>
        <begin position="237"/>
        <end position="454"/>
    </location>
</feature>
<dbReference type="RefSeq" id="WP_149836795.1">
    <property type="nucleotide sequence ID" value="NZ_VUOC01000001.1"/>
</dbReference>
<dbReference type="InterPro" id="IPR050398">
    <property type="entry name" value="HssS/ArlS-like"/>
</dbReference>
<dbReference type="Pfam" id="PF00512">
    <property type="entry name" value="HisKA"/>
    <property type="match status" value="1"/>
</dbReference>
<evidence type="ECO:0000256" key="13">
    <source>
        <dbReference type="ARBA" id="ARBA00023136"/>
    </source>
</evidence>
<evidence type="ECO:0000256" key="8">
    <source>
        <dbReference type="ARBA" id="ARBA00022741"/>
    </source>
</evidence>
<dbReference type="InterPro" id="IPR003661">
    <property type="entry name" value="HisK_dim/P_dom"/>
</dbReference>
<keyword evidence="6" id="KW-0808">Transferase</keyword>
<evidence type="ECO:0000256" key="11">
    <source>
        <dbReference type="ARBA" id="ARBA00022989"/>
    </source>
</evidence>
<keyword evidence="4" id="KW-1003">Cell membrane</keyword>
<dbReference type="CDD" id="cd00082">
    <property type="entry name" value="HisKA"/>
    <property type="match status" value="1"/>
</dbReference>
<accession>A0A5B2W4C7</accession>
<evidence type="ECO:0000256" key="6">
    <source>
        <dbReference type="ARBA" id="ARBA00022679"/>
    </source>
</evidence>
<dbReference type="Pfam" id="PF00672">
    <property type="entry name" value="HAMP"/>
    <property type="match status" value="1"/>
</dbReference>
<reference evidence="17 18" key="2">
    <citation type="submission" date="2019-09" db="EMBL/GenBank/DDBJ databases">
        <authorList>
            <person name="Jin C."/>
        </authorList>
    </citation>
    <scope>NUCLEOTIDE SEQUENCE [LARGE SCALE GENOMIC DNA]</scope>
    <source>
        <strain evidence="17 18">BN140078</strain>
    </source>
</reference>
<dbReference type="EMBL" id="VUOC01000001">
    <property type="protein sequence ID" value="KAA2245406.1"/>
    <property type="molecule type" value="Genomic_DNA"/>
</dbReference>
<comment type="caution">
    <text evidence="17">The sequence shown here is derived from an EMBL/GenBank/DDBJ whole genome shotgun (WGS) entry which is preliminary data.</text>
</comment>
<keyword evidence="8" id="KW-0547">Nucleotide-binding</keyword>
<dbReference type="InterPro" id="IPR003660">
    <property type="entry name" value="HAMP_dom"/>
</dbReference>
<comment type="subcellular location">
    <subcellularLocation>
        <location evidence="2">Cell membrane</location>
        <topology evidence="2">Multi-pass membrane protein</topology>
    </subcellularLocation>
</comment>
<keyword evidence="5" id="KW-0597">Phosphoprotein</keyword>
<evidence type="ECO:0000256" key="9">
    <source>
        <dbReference type="ARBA" id="ARBA00022777"/>
    </source>
</evidence>
<dbReference type="InterPro" id="IPR004358">
    <property type="entry name" value="Sig_transdc_His_kin-like_C"/>
</dbReference>
<evidence type="ECO:0000313" key="17">
    <source>
        <dbReference type="EMBL" id="KAA2245406.1"/>
    </source>
</evidence>
<dbReference type="PRINTS" id="PR00344">
    <property type="entry name" value="BCTRLSENSOR"/>
</dbReference>
<dbReference type="InterPro" id="IPR005467">
    <property type="entry name" value="His_kinase_dom"/>
</dbReference>
<dbReference type="PANTHER" id="PTHR45528:SF1">
    <property type="entry name" value="SENSOR HISTIDINE KINASE CPXA"/>
    <property type="match status" value="1"/>
</dbReference>
<comment type="catalytic activity">
    <reaction evidence="1">
        <text>ATP + protein L-histidine = ADP + protein N-phospho-L-histidine.</text>
        <dbReference type="EC" id="2.7.13.3"/>
    </reaction>
</comment>
<evidence type="ECO:0000256" key="14">
    <source>
        <dbReference type="SAM" id="Phobius"/>
    </source>
</evidence>
<evidence type="ECO:0000256" key="7">
    <source>
        <dbReference type="ARBA" id="ARBA00022692"/>
    </source>
</evidence>
<evidence type="ECO:0000256" key="5">
    <source>
        <dbReference type="ARBA" id="ARBA00022553"/>
    </source>
</evidence>
<dbReference type="SUPFAM" id="SSF55874">
    <property type="entry name" value="ATPase domain of HSP90 chaperone/DNA topoisomerase II/histidine kinase"/>
    <property type="match status" value="1"/>
</dbReference>
<evidence type="ECO:0000256" key="4">
    <source>
        <dbReference type="ARBA" id="ARBA00022475"/>
    </source>
</evidence>
<dbReference type="PROSITE" id="PS50885">
    <property type="entry name" value="HAMP"/>
    <property type="match status" value="1"/>
</dbReference>
<dbReference type="PANTHER" id="PTHR45528">
    <property type="entry name" value="SENSOR HISTIDINE KINASE CPXA"/>
    <property type="match status" value="1"/>
</dbReference>
<proteinExistence type="predicted"/>
<dbReference type="Gene3D" id="1.10.287.130">
    <property type="match status" value="1"/>
</dbReference>
<name>A0A5B2W4C7_9BACT</name>
<gene>
    <name evidence="17" type="ORF">F0L74_05440</name>
</gene>
<protein>
    <recommendedName>
        <fullName evidence="3">histidine kinase</fullName>
        <ecNumber evidence="3">2.7.13.3</ecNumber>
    </recommendedName>
</protein>
<dbReference type="InterPro" id="IPR036890">
    <property type="entry name" value="HATPase_C_sf"/>
</dbReference>
<organism evidence="17 18">
    <name type="scientific">Chitinophaga agrisoli</name>
    <dbReference type="NCBI Taxonomy" id="2607653"/>
    <lineage>
        <taxon>Bacteria</taxon>
        <taxon>Pseudomonadati</taxon>
        <taxon>Bacteroidota</taxon>
        <taxon>Chitinophagia</taxon>
        <taxon>Chitinophagales</taxon>
        <taxon>Chitinophagaceae</taxon>
        <taxon>Chitinophaga</taxon>
    </lineage>
</organism>
<keyword evidence="7 14" id="KW-0812">Transmembrane</keyword>
<dbReference type="Gene3D" id="3.30.565.10">
    <property type="entry name" value="Histidine kinase-like ATPase, C-terminal domain"/>
    <property type="match status" value="1"/>
</dbReference>
<keyword evidence="12" id="KW-0902">Two-component regulatory system</keyword>
<evidence type="ECO:0000256" key="3">
    <source>
        <dbReference type="ARBA" id="ARBA00012438"/>
    </source>
</evidence>
<dbReference type="FunFam" id="1.10.287.130:FF:000001">
    <property type="entry name" value="Two-component sensor histidine kinase"/>
    <property type="match status" value="1"/>
</dbReference>
<evidence type="ECO:0000256" key="1">
    <source>
        <dbReference type="ARBA" id="ARBA00000085"/>
    </source>
</evidence>
<dbReference type="InterPro" id="IPR036097">
    <property type="entry name" value="HisK_dim/P_sf"/>
</dbReference>
<dbReference type="Proteomes" id="UP000324611">
    <property type="component" value="Unassembled WGS sequence"/>
</dbReference>
<dbReference type="SMART" id="SM00387">
    <property type="entry name" value="HATPase_c"/>
    <property type="match status" value="1"/>
</dbReference>
<keyword evidence="18" id="KW-1185">Reference proteome</keyword>
<dbReference type="Gene3D" id="6.10.340.10">
    <property type="match status" value="1"/>
</dbReference>
<feature type="transmembrane region" description="Helical" evidence="14">
    <location>
        <begin position="7"/>
        <end position="30"/>
    </location>
</feature>
<dbReference type="CDD" id="cd06225">
    <property type="entry name" value="HAMP"/>
    <property type="match status" value="1"/>
</dbReference>
<keyword evidence="11 14" id="KW-1133">Transmembrane helix</keyword>
<dbReference type="PROSITE" id="PS50109">
    <property type="entry name" value="HIS_KIN"/>
    <property type="match status" value="1"/>
</dbReference>
<evidence type="ECO:0000256" key="2">
    <source>
        <dbReference type="ARBA" id="ARBA00004651"/>
    </source>
</evidence>
<dbReference type="GO" id="GO:0005886">
    <property type="term" value="C:plasma membrane"/>
    <property type="evidence" value="ECO:0007669"/>
    <property type="project" value="UniProtKB-SubCell"/>
</dbReference>
<dbReference type="EC" id="2.7.13.3" evidence="3"/>
<feature type="domain" description="HAMP" evidence="16">
    <location>
        <begin position="176"/>
        <end position="229"/>
    </location>
</feature>
<keyword evidence="10" id="KW-0067">ATP-binding</keyword>
<dbReference type="SUPFAM" id="SSF47384">
    <property type="entry name" value="Homodimeric domain of signal transducing histidine kinase"/>
    <property type="match status" value="1"/>
</dbReference>
<evidence type="ECO:0000259" key="16">
    <source>
        <dbReference type="PROSITE" id="PS50885"/>
    </source>
</evidence>
<evidence type="ECO:0000256" key="10">
    <source>
        <dbReference type="ARBA" id="ARBA00022840"/>
    </source>
</evidence>
<reference evidence="17 18" key="1">
    <citation type="submission" date="2019-09" db="EMBL/GenBank/DDBJ databases">
        <title>Chitinophaga ginsengihumi sp. nov., isolated from soil of ginseng rhizosphere.</title>
        <authorList>
            <person name="Lee J."/>
        </authorList>
    </citation>
    <scope>NUCLEOTIDE SEQUENCE [LARGE SCALE GENOMIC DNA]</scope>
    <source>
        <strain evidence="17 18">BN140078</strain>
    </source>
</reference>
<evidence type="ECO:0000256" key="12">
    <source>
        <dbReference type="ARBA" id="ARBA00023012"/>
    </source>
</evidence>
<dbReference type="SUPFAM" id="SSF158472">
    <property type="entry name" value="HAMP domain-like"/>
    <property type="match status" value="1"/>
</dbReference>
<sequence>MKIRNKIAFLFTGLTGGIMLLLSIFIYYFVSRSTFQNFYHRLEVRARIVAHAKLEEDKLNTDIYFRLKEEHLENLPFEKDYYLDFKPGTTELKEKSPLPLPTYFYTNAIENGTTRFYRDGIFYTGLYLGKGHDFMVVTSAQDVYGTEELQNLKQVLTVGLLVFTVVVFTTGIVFSKQIFQPVRDIVYNVQKISANNLHLRLNTGNGTDEIAELAITFNDMLARLETIFETQNNFISNASHEFRTPLTIISGEAELAMQKSSLPPEHRASFELIMQEAGRLNQLVSSLLSLAQTGFDGQKLQWEKIRLDELLWSVKTTADQIYPNNQVVLDLNNLPEEADNLSTEGSLTLLKLALSNVVLNACKYSDNQMVVVQLTATPRILMITITDQGIGIPKGELSQVFVPFFRASNTSPYEGHGIGLPLTLNIIRLHKGSIDIQSQEPRGTMVKIYLPVAIS</sequence>
<dbReference type="Pfam" id="PF02518">
    <property type="entry name" value="HATPase_c"/>
    <property type="match status" value="1"/>
</dbReference>